<dbReference type="CDD" id="cd14014">
    <property type="entry name" value="STKc_PknB_like"/>
    <property type="match status" value="1"/>
</dbReference>
<dbReference type="GO" id="GO:0004674">
    <property type="term" value="F:protein serine/threonine kinase activity"/>
    <property type="evidence" value="ECO:0007669"/>
    <property type="project" value="UniProtKB-KW"/>
</dbReference>
<keyword evidence="1" id="KW-0808">Transferase</keyword>
<dbReference type="PROSITE" id="PS00107">
    <property type="entry name" value="PROTEIN_KINASE_ATP"/>
    <property type="match status" value="1"/>
</dbReference>
<evidence type="ECO:0000256" key="1">
    <source>
        <dbReference type="ARBA" id="ARBA00022679"/>
    </source>
</evidence>
<evidence type="ECO:0000313" key="8">
    <source>
        <dbReference type="EMBL" id="VIP02283.1"/>
    </source>
</evidence>
<dbReference type="Proteomes" id="UP000464378">
    <property type="component" value="Chromosome"/>
</dbReference>
<dbReference type="Gene3D" id="1.25.40.10">
    <property type="entry name" value="Tetratricopeptide repeat domain"/>
    <property type="match status" value="3"/>
</dbReference>
<feature type="binding site" evidence="5">
    <location>
        <position position="127"/>
    </location>
    <ligand>
        <name>ATP</name>
        <dbReference type="ChEBI" id="CHEBI:30616"/>
    </ligand>
</feature>
<evidence type="ECO:0000313" key="9">
    <source>
        <dbReference type="Proteomes" id="UP000464378"/>
    </source>
</evidence>
<dbReference type="Gene3D" id="3.30.200.20">
    <property type="entry name" value="Phosphorylase Kinase, domain 1"/>
    <property type="match status" value="1"/>
</dbReference>
<evidence type="ECO:0000259" key="7">
    <source>
        <dbReference type="PROSITE" id="PS50011"/>
    </source>
</evidence>
<accession>A0A6C2YMC8</accession>
<dbReference type="AlphaFoldDB" id="A0A6C2YMC8"/>
<protein>
    <recommendedName>
        <fullName evidence="7">Protein kinase domain-containing protein</fullName>
    </recommendedName>
</protein>
<dbReference type="InterPro" id="IPR011009">
    <property type="entry name" value="Kinase-like_dom_sf"/>
</dbReference>
<dbReference type="SUPFAM" id="SSF48452">
    <property type="entry name" value="TPR-like"/>
    <property type="match status" value="3"/>
</dbReference>
<dbReference type="PANTHER" id="PTHR43289">
    <property type="entry name" value="MITOGEN-ACTIVATED PROTEIN KINASE KINASE KINASE 20-RELATED"/>
    <property type="match status" value="1"/>
</dbReference>
<organism evidence="8">
    <name type="scientific">Tuwongella immobilis</name>
    <dbReference type="NCBI Taxonomy" id="692036"/>
    <lineage>
        <taxon>Bacteria</taxon>
        <taxon>Pseudomonadati</taxon>
        <taxon>Planctomycetota</taxon>
        <taxon>Planctomycetia</taxon>
        <taxon>Gemmatales</taxon>
        <taxon>Gemmataceae</taxon>
        <taxon>Tuwongella</taxon>
    </lineage>
</organism>
<dbReference type="PROSITE" id="PS50011">
    <property type="entry name" value="PROTEIN_KINASE_DOM"/>
    <property type="match status" value="1"/>
</dbReference>
<feature type="region of interest" description="Disordered" evidence="6">
    <location>
        <begin position="43"/>
        <end position="75"/>
    </location>
</feature>
<reference evidence="8" key="1">
    <citation type="submission" date="2019-04" db="EMBL/GenBank/DDBJ databases">
        <authorList>
            <consortium name="Science for Life Laboratories"/>
        </authorList>
    </citation>
    <scope>NUCLEOTIDE SEQUENCE</scope>
    <source>
        <strain evidence="8">MBLW1</strain>
    </source>
</reference>
<keyword evidence="9" id="KW-1185">Reference proteome</keyword>
<dbReference type="GO" id="GO:0005524">
    <property type="term" value="F:ATP binding"/>
    <property type="evidence" value="ECO:0007669"/>
    <property type="project" value="UniProtKB-UniRule"/>
</dbReference>
<proteinExistence type="predicted"/>
<dbReference type="Gene3D" id="1.10.510.10">
    <property type="entry name" value="Transferase(Phosphotransferase) domain 1"/>
    <property type="match status" value="1"/>
</dbReference>
<dbReference type="KEGG" id="tim:GMBLW1_16770"/>
<dbReference type="InterPro" id="IPR011990">
    <property type="entry name" value="TPR-like_helical_dom_sf"/>
</dbReference>
<evidence type="ECO:0000256" key="3">
    <source>
        <dbReference type="ARBA" id="ARBA00022777"/>
    </source>
</evidence>
<evidence type="ECO:0000256" key="5">
    <source>
        <dbReference type="PROSITE-ProRule" id="PRU10141"/>
    </source>
</evidence>
<name>A0A6C2YMC8_9BACT</name>
<keyword evidence="4 5" id="KW-0067">ATP-binding</keyword>
<dbReference type="InterPro" id="IPR000719">
    <property type="entry name" value="Prot_kinase_dom"/>
</dbReference>
<dbReference type="SMART" id="SM00028">
    <property type="entry name" value="TPR"/>
    <property type="match status" value="8"/>
</dbReference>
<dbReference type="InterPro" id="IPR017441">
    <property type="entry name" value="Protein_kinase_ATP_BS"/>
</dbReference>
<sequence>MTNPSLLESLNHLDEDEQLMVLQHLLSHHPELLRLIGSHFDSRKPITPQRHAPPVTPANASPNGSPGTHPMHDSASRLAESVALNIEAPGLILGNRYRLIELLGQGGMGTVWLAEQFSPIEREVAIKLIHMGMDTKAVLLRFESERQALMRMEHPSIAQIFDSGKTDDQRPYFVMERIRGLPIQEYCDSQRMTIRERVELMIPVCQAIHHAHQRGIIHRDIKPSNVLVTSIDGKAVPKIIDFGIAKGTMGDLNDATLLTKNPGILGTPQYMSPEQAVMSNPDLDTRSDVYSLGVLLYELLTGGLPFDWADCDPPHLLEMLRRIREIDPPLASRKWPEPAKREQIALQRGTTGRDYLAQLQSELDWIVIKTLEKDRERRYGSALELCNDLQRYLQGTQVLAHPPSRRYRLAKFLRRHRAAVASFSLITLSLIVGLWGTLTGLAEAQRARKDAEFRESQERIAKDEAIAARAKAEQAELATLQSFRAATDDLVQQMLDSKPELGPYDRAYLQATLRRWQDFADRQDSSPMQTAIRFEGLHRVASLYARLGQLDDALHHYQLALGSIQGVPPDWPTPFEGALLTAGTLTDCGLLRTKRGDYSEAYQNFAKAHELMQPFDDAPDPRRRLKVLAMNANNWSKWFVEQHRLSDAEDQLSRSIDWLNALTGMPEMMDSDLRLLATSYSNRGNVRSQLQRPREAIADYRMALELQTELRKLARKSPGFLEEQSATQGNLGNLLRLQGELAESIDLLTQAESTLAELVRNFPTHTDYTVLSAMTLTNLGLAQADHGKFDAARTSFQNARRLLERIHSVSPAEPTHRYELIRLLHTHALVERANRQLPVSLELLQEANRWITEIQQSPAGQRSRDDLFAKVWTSLGVAWLQQTNAESAKSLLEKADVEYRRFRDQQPESAQWIQSLSTVQNNLGAAHFALGEYERAAERWQQATQYLLELLKRSPNSFGLLHEITIVAQNHGQALAKLNRLPEAVERLRFAHQQRLRQLERTGFTLDSKLAFAKTSQLLAATELQSGNPDGFVEALEQSLSIRRSLAWQFPEDRTRQIESIQSELVATELLRNSPHRASAEACIVAARQLLDSAQAKWPNSPELQNLRRRIESSYAFWLGSEFRFTEAIIQWERLKRTEPDAEQSRIQVIQMFCQIATGSTPEAESAYETLSNLNDRTIDFQLSLALAACRASVTAPADAEKWQARARRHWQQAHADRAPLSSNSVHHADWQPFLKMIAEPGPKSPTKNQ</sequence>
<dbReference type="InterPro" id="IPR008271">
    <property type="entry name" value="Ser/Thr_kinase_AS"/>
</dbReference>
<evidence type="ECO:0000256" key="6">
    <source>
        <dbReference type="SAM" id="MobiDB-lite"/>
    </source>
</evidence>
<dbReference type="EMBL" id="LR586016">
    <property type="protein sequence ID" value="VIP02283.1"/>
    <property type="molecule type" value="Genomic_DNA"/>
</dbReference>
<evidence type="ECO:0000256" key="2">
    <source>
        <dbReference type="ARBA" id="ARBA00022741"/>
    </source>
</evidence>
<dbReference type="SMART" id="SM00220">
    <property type="entry name" value="S_TKc"/>
    <property type="match status" value="1"/>
</dbReference>
<keyword evidence="8" id="KW-0723">Serine/threonine-protein kinase</keyword>
<dbReference type="EMBL" id="LR593887">
    <property type="protein sequence ID" value="VTS00935.1"/>
    <property type="molecule type" value="Genomic_DNA"/>
</dbReference>
<keyword evidence="3 8" id="KW-0418">Kinase</keyword>
<dbReference type="PANTHER" id="PTHR43289:SF6">
    <property type="entry name" value="SERINE_THREONINE-PROTEIN KINASE NEKL-3"/>
    <property type="match status" value="1"/>
</dbReference>
<evidence type="ECO:0000256" key="4">
    <source>
        <dbReference type="ARBA" id="ARBA00022840"/>
    </source>
</evidence>
<dbReference type="RefSeq" id="WP_162657473.1">
    <property type="nucleotide sequence ID" value="NZ_LR593887.1"/>
</dbReference>
<dbReference type="Pfam" id="PF00069">
    <property type="entry name" value="Pkinase"/>
    <property type="match status" value="1"/>
</dbReference>
<feature type="domain" description="Protein kinase" evidence="7">
    <location>
        <begin position="97"/>
        <end position="393"/>
    </location>
</feature>
<gene>
    <name evidence="8" type="ORF">GMBLW1_16770</name>
</gene>
<dbReference type="InParanoid" id="A0A6C2YMC8"/>
<dbReference type="PROSITE" id="PS00108">
    <property type="entry name" value="PROTEIN_KINASE_ST"/>
    <property type="match status" value="1"/>
</dbReference>
<dbReference type="SUPFAM" id="SSF56112">
    <property type="entry name" value="Protein kinase-like (PK-like)"/>
    <property type="match status" value="1"/>
</dbReference>
<dbReference type="InterPro" id="IPR019734">
    <property type="entry name" value="TPR_rpt"/>
</dbReference>
<keyword evidence="2 5" id="KW-0547">Nucleotide-binding</keyword>